<feature type="compositionally biased region" description="Acidic residues" evidence="1">
    <location>
        <begin position="674"/>
        <end position="683"/>
    </location>
</feature>
<feature type="compositionally biased region" description="Low complexity" evidence="1">
    <location>
        <begin position="1075"/>
        <end position="1088"/>
    </location>
</feature>
<feature type="compositionally biased region" description="Polar residues" evidence="1">
    <location>
        <begin position="550"/>
        <end position="582"/>
    </location>
</feature>
<feature type="domain" description="PH" evidence="2">
    <location>
        <begin position="877"/>
        <end position="1158"/>
    </location>
</feature>
<dbReference type="Proteomes" id="UP001388673">
    <property type="component" value="Unassembled WGS sequence"/>
</dbReference>
<dbReference type="SMART" id="SM00233">
    <property type="entry name" value="PH"/>
    <property type="match status" value="1"/>
</dbReference>
<feature type="compositionally biased region" description="Polar residues" evidence="1">
    <location>
        <begin position="315"/>
        <end position="326"/>
    </location>
</feature>
<feature type="region of interest" description="Disordered" evidence="1">
    <location>
        <begin position="1"/>
        <end position="651"/>
    </location>
</feature>
<feature type="compositionally biased region" description="Polar residues" evidence="1">
    <location>
        <begin position="1027"/>
        <end position="1054"/>
    </location>
</feature>
<keyword evidence="4" id="KW-1185">Reference proteome</keyword>
<feature type="compositionally biased region" description="Acidic residues" evidence="1">
    <location>
        <begin position="476"/>
        <end position="503"/>
    </location>
</feature>
<dbReference type="GeneID" id="92177659"/>
<dbReference type="SUPFAM" id="SSF50729">
    <property type="entry name" value="PH domain-like"/>
    <property type="match status" value="1"/>
</dbReference>
<dbReference type="InterPro" id="IPR001849">
    <property type="entry name" value="PH_domain"/>
</dbReference>
<name>A0AAW0Z6S8_9TREE</name>
<feature type="region of interest" description="Disordered" evidence="1">
    <location>
        <begin position="665"/>
        <end position="754"/>
    </location>
</feature>
<feature type="region of interest" description="Disordered" evidence="1">
    <location>
        <begin position="948"/>
        <end position="1095"/>
    </location>
</feature>
<feature type="compositionally biased region" description="Low complexity" evidence="1">
    <location>
        <begin position="522"/>
        <end position="539"/>
    </location>
</feature>
<evidence type="ECO:0000313" key="3">
    <source>
        <dbReference type="EMBL" id="KAK8869831.1"/>
    </source>
</evidence>
<reference evidence="3 4" key="1">
    <citation type="journal article" date="2024" name="bioRxiv">
        <title>Comparative genomics of Cryptococcus and Kwoniella reveals pathogenesis evolution and contrasting karyotype dynamics via intercentromeric recombination or chromosome fusion.</title>
        <authorList>
            <person name="Coelho M.A."/>
            <person name="David-Palma M."/>
            <person name="Shea T."/>
            <person name="Bowers K."/>
            <person name="McGinley-Smith S."/>
            <person name="Mohammad A.W."/>
            <person name="Gnirke A."/>
            <person name="Yurkov A.M."/>
            <person name="Nowrousian M."/>
            <person name="Sun S."/>
            <person name="Cuomo C.A."/>
            <person name="Heitman J."/>
        </authorList>
    </citation>
    <scope>NUCLEOTIDE SEQUENCE [LARGE SCALE GENOMIC DNA]</scope>
    <source>
        <strain evidence="3 4">CBS 13917</strain>
    </source>
</reference>
<feature type="compositionally biased region" description="Low complexity" evidence="1">
    <location>
        <begin position="337"/>
        <end position="349"/>
    </location>
</feature>
<dbReference type="KEGG" id="kne:92177659"/>
<evidence type="ECO:0000313" key="4">
    <source>
        <dbReference type="Proteomes" id="UP001388673"/>
    </source>
</evidence>
<dbReference type="EMBL" id="JBCAWK010000001">
    <property type="protein sequence ID" value="KAK8869831.1"/>
    <property type="molecule type" value="Genomic_DNA"/>
</dbReference>
<feature type="compositionally biased region" description="Basic and acidic residues" evidence="1">
    <location>
        <begin position="439"/>
        <end position="452"/>
    </location>
</feature>
<feature type="compositionally biased region" description="Low complexity" evidence="1">
    <location>
        <begin position="405"/>
        <end position="418"/>
    </location>
</feature>
<feature type="region of interest" description="Disordered" evidence="1">
    <location>
        <begin position="1178"/>
        <end position="1246"/>
    </location>
</feature>
<dbReference type="PANTHER" id="PTHR37283:SF1">
    <property type="entry name" value="PH DOMAIN-CONTAINING PROTEIN YHR131C"/>
    <property type="match status" value="1"/>
</dbReference>
<dbReference type="PANTHER" id="PTHR37283">
    <property type="entry name" value="PH DOMAIN-CONTAINING PROTEIN YHR131C"/>
    <property type="match status" value="1"/>
</dbReference>
<feature type="compositionally biased region" description="Polar residues" evidence="1">
    <location>
        <begin position="1009"/>
        <end position="1020"/>
    </location>
</feature>
<dbReference type="InterPro" id="IPR011993">
    <property type="entry name" value="PH-like_dom_sf"/>
</dbReference>
<comment type="caution">
    <text evidence="3">The sequence shown here is derived from an EMBL/GenBank/DDBJ whole genome shotgun (WGS) entry which is preliminary data.</text>
</comment>
<feature type="compositionally biased region" description="Polar residues" evidence="1">
    <location>
        <begin position="684"/>
        <end position="700"/>
    </location>
</feature>
<organism evidence="3 4">
    <name type="scientific">Kwoniella newhampshirensis</name>
    <dbReference type="NCBI Taxonomy" id="1651941"/>
    <lineage>
        <taxon>Eukaryota</taxon>
        <taxon>Fungi</taxon>
        <taxon>Dikarya</taxon>
        <taxon>Basidiomycota</taxon>
        <taxon>Agaricomycotina</taxon>
        <taxon>Tremellomycetes</taxon>
        <taxon>Tremellales</taxon>
        <taxon>Cryptococcaceae</taxon>
        <taxon>Kwoniella</taxon>
    </lineage>
</organism>
<feature type="compositionally biased region" description="Basic and acidic residues" evidence="1">
    <location>
        <begin position="774"/>
        <end position="787"/>
    </location>
</feature>
<evidence type="ECO:0000256" key="1">
    <source>
        <dbReference type="SAM" id="MobiDB-lite"/>
    </source>
</evidence>
<feature type="compositionally biased region" description="Low complexity" evidence="1">
    <location>
        <begin position="80"/>
        <end position="94"/>
    </location>
</feature>
<sequence>MPSIFSKSRRASDDITNGGGQDDSPIRQKRLSVDTSIPTTPPSSGGAGGGKLKALFGVGTTPGSGDAEKRRESLKKKLTSPSSFFRSSVDLSSPPNQPPRSPSQANTQISPSQPAAAALARYTDPAPRRPSVSSPTRFASPTLFPENFSLAKTASPESQPNGSGGRRGSITWQPSYPLVVPDDQYADIPPDGHAAAFANGLSKPVEIVPSSPNENTRRRSSDITDNLAAWPAMRPASTTRKAGTPSRAQVDPPTPPPSAVAPAKIPSPVSPTSQGSRRNKPSLSLNTSDAILTPPATEKEEPKMVSTPPPETPKNRISQTSSSVTKPTFIRLNDSVPSTPATSTPTSPDARPRPRPPSRKTTLIHSPPMPQPIKNLPTMSGWPGYQESSGSTTPGWGALAREGGPKTPGFGGPSTPSGLRTPGASGFPFGLPPMTPTGKGKERSVLTEEELRKAKRHMPVMLRQPSNLPTQHDDGGDAGDDDDESDTENEGVGSDDDDSDGETETEKRAKVPIAKGPMGLFSQKGKGKASAKVSSMAKSTVHEEEANGKSVWSLQTPSEKRVQTSWAQFGSETPRGTPTAGTPQADFLRSPSRATLSRNESSYGSTAPTSMNSSGYFDTPPSASQASLGMAQMAEEPRLARGSGGKELVSSGNMIGLGLERSLDAIPSNHVDENADADEEQGSSDEGTNEGSTEAGTSSLGHDAVTNEVPPSIRPSMSSVPPTPVTRPSHSSRPSLYTQVSRSMVNLSTSRSQTIEVDELEATPVTTDKASVKPKLETVRSGEKIPSRIELPPRTPLNVTSAVPATPGWAKPPPTPAAGLSNNFWGKPDKPKELKRRRSADDMMVAPPGYEPPFPGTVIPRPRDEEGREKLPGYWCAVHIEGVLPRKMEFSAPGVQSRDRSWKKLYFILDGTCLNVYKFDPHRFPLKSDGPIPTVAEDEADEFLHVHYPGERRPSVTSIGGAGARRPSVIEGRRPSVSNVSADTGRRGSAGEIFHSGGRRGSASGTSLFAGSSVNVSSTAADRRASESSTAGSGSYRRSSLSTVTNASGSTTGGSDVKDPALFPTPAPGSGRRGSISTSAAPSASASSHNATPLSSHFQHNSLIKQYTLQHAESGLAADYLKRKNVVRVRAEGEQFLVQTENAQEVVQWIEAFQAATNVALDLDERPMPKIITLPRRRRRRVVGPNGQGAQGGVTANGTSANDASAAATGATDTPEGNTRVVAAAEAAERERERMLEEDQAAAAVN</sequence>
<feature type="region of interest" description="Disordered" evidence="1">
    <location>
        <begin position="774"/>
        <end position="858"/>
    </location>
</feature>
<feature type="compositionally biased region" description="Basic and acidic residues" evidence="1">
    <location>
        <begin position="1227"/>
        <end position="1237"/>
    </location>
</feature>
<dbReference type="PROSITE" id="PS50003">
    <property type="entry name" value="PH_DOMAIN"/>
    <property type="match status" value="1"/>
</dbReference>
<dbReference type="Gene3D" id="2.30.29.30">
    <property type="entry name" value="Pleckstrin-homology domain (PH domain)/Phosphotyrosine-binding domain (PTB)"/>
    <property type="match status" value="2"/>
</dbReference>
<evidence type="ECO:0000259" key="2">
    <source>
        <dbReference type="PROSITE" id="PS50003"/>
    </source>
</evidence>
<feature type="compositionally biased region" description="Low complexity" evidence="1">
    <location>
        <begin position="1196"/>
        <end position="1226"/>
    </location>
</feature>
<feature type="compositionally biased region" description="Polar residues" evidence="1">
    <location>
        <begin position="270"/>
        <end position="290"/>
    </location>
</feature>
<gene>
    <name evidence="3" type="ORF">IAR55_000399</name>
</gene>
<feature type="compositionally biased region" description="Polar residues" evidence="1">
    <location>
        <begin position="592"/>
        <end position="627"/>
    </location>
</feature>
<feature type="compositionally biased region" description="Polar residues" evidence="1">
    <location>
        <begin position="150"/>
        <end position="161"/>
    </location>
</feature>
<protein>
    <recommendedName>
        <fullName evidence="2">PH domain-containing protein</fullName>
    </recommendedName>
</protein>
<proteinExistence type="predicted"/>
<accession>A0AAW0Z6S8</accession>
<dbReference type="AlphaFoldDB" id="A0AAW0Z6S8"/>
<feature type="compositionally biased region" description="Polar residues" evidence="1">
    <location>
        <begin position="736"/>
        <end position="754"/>
    </location>
</feature>
<dbReference type="RefSeq" id="XP_066806077.1">
    <property type="nucleotide sequence ID" value="XM_066943535.1"/>
</dbReference>
<feature type="compositionally biased region" description="Low complexity" evidence="1">
    <location>
        <begin position="715"/>
        <end position="735"/>
    </location>
</feature>